<evidence type="ECO:0008006" key="4">
    <source>
        <dbReference type="Google" id="ProtNLM"/>
    </source>
</evidence>
<evidence type="ECO:0000256" key="1">
    <source>
        <dbReference type="SAM" id="MobiDB-lite"/>
    </source>
</evidence>
<comment type="caution">
    <text evidence="2">The sequence shown here is derived from an EMBL/GenBank/DDBJ whole genome shotgun (WGS) entry which is preliminary data.</text>
</comment>
<protein>
    <recommendedName>
        <fullName evidence="4">MmcQ/YjbR family DNA-binding protein</fullName>
    </recommendedName>
</protein>
<proteinExistence type="predicted"/>
<keyword evidence="3" id="KW-1185">Reference proteome</keyword>
<reference evidence="2 3" key="1">
    <citation type="journal article" date="2019" name="Int. J. Syst. Evol. Microbiol.">
        <title>The Global Catalogue of Microorganisms (GCM) 10K type strain sequencing project: providing services to taxonomists for standard genome sequencing and annotation.</title>
        <authorList>
            <consortium name="The Broad Institute Genomics Platform"/>
            <consortium name="The Broad Institute Genome Sequencing Center for Infectious Disease"/>
            <person name="Wu L."/>
            <person name="Ma J."/>
        </authorList>
    </citation>
    <scope>NUCLEOTIDE SEQUENCE [LARGE SCALE GENOMIC DNA]</scope>
    <source>
        <strain evidence="2 3">PSR21</strain>
    </source>
</reference>
<feature type="region of interest" description="Disordered" evidence="1">
    <location>
        <begin position="1"/>
        <end position="22"/>
    </location>
</feature>
<dbReference type="AlphaFoldDB" id="A0ABD6AAJ3"/>
<organism evidence="2 3">
    <name type="scientific">Halomarina halobia</name>
    <dbReference type="NCBI Taxonomy" id="3033386"/>
    <lineage>
        <taxon>Archaea</taxon>
        <taxon>Methanobacteriati</taxon>
        <taxon>Methanobacteriota</taxon>
        <taxon>Stenosarchaea group</taxon>
        <taxon>Halobacteria</taxon>
        <taxon>Halobacteriales</taxon>
        <taxon>Natronomonadaceae</taxon>
        <taxon>Halomarina</taxon>
    </lineage>
</organism>
<dbReference type="Proteomes" id="UP001596547">
    <property type="component" value="Unassembled WGS sequence"/>
</dbReference>
<name>A0ABD6AAJ3_9EURY</name>
<accession>A0ABD6AAJ3</accession>
<dbReference type="InterPro" id="IPR038056">
    <property type="entry name" value="YjbR-like_sf"/>
</dbReference>
<evidence type="ECO:0000313" key="2">
    <source>
        <dbReference type="EMBL" id="MFC7317273.1"/>
    </source>
</evidence>
<dbReference type="GeneID" id="79316068"/>
<evidence type="ECO:0000313" key="3">
    <source>
        <dbReference type="Proteomes" id="UP001596547"/>
    </source>
</evidence>
<dbReference type="SUPFAM" id="SSF142906">
    <property type="entry name" value="YjbR-like"/>
    <property type="match status" value="1"/>
</dbReference>
<dbReference type="RefSeq" id="WP_276303477.1">
    <property type="nucleotide sequence ID" value="NZ_CP119992.1"/>
</dbReference>
<sequence>MTTTSGSRVAPGDRGATARRAARGYFDERAKGPLRNAVERTVLPWPGVERAVTFGCPSYRVGGELFAFVSNQGVVLTRLSAAEREHLRVRQPVAPFEANGRPVDGWAAVPVGAEDAYALRPYLRMSYEAVAPSLTTASP</sequence>
<dbReference type="EMBL" id="JBHTBF010000002">
    <property type="protein sequence ID" value="MFC7317273.1"/>
    <property type="molecule type" value="Genomic_DNA"/>
</dbReference>
<gene>
    <name evidence="2" type="ORF">ACFQPE_10775</name>
</gene>